<organism evidence="8 9">
    <name type="scientific">Curtobacterium poinsettiae</name>
    <dbReference type="NCBI Taxonomy" id="159612"/>
    <lineage>
        <taxon>Bacteria</taxon>
        <taxon>Bacillati</taxon>
        <taxon>Actinomycetota</taxon>
        <taxon>Actinomycetes</taxon>
        <taxon>Micrococcales</taxon>
        <taxon>Microbacteriaceae</taxon>
        <taxon>Curtobacterium</taxon>
    </lineage>
</organism>
<protein>
    <recommendedName>
        <fullName evidence="5">Signal peptidase I</fullName>
        <ecNumber evidence="5">3.4.21.89</ecNumber>
    </recommendedName>
</protein>
<gene>
    <name evidence="8" type="ORF">OE229_15810</name>
</gene>
<feature type="compositionally biased region" description="Low complexity" evidence="6">
    <location>
        <begin position="186"/>
        <end position="197"/>
    </location>
</feature>
<proteinExistence type="predicted"/>
<evidence type="ECO:0000256" key="2">
    <source>
        <dbReference type="ARBA" id="ARBA00022692"/>
    </source>
</evidence>
<evidence type="ECO:0000256" key="7">
    <source>
        <dbReference type="SAM" id="Phobius"/>
    </source>
</evidence>
<dbReference type="KEGG" id="cpoi:OE229_15810"/>
<keyword evidence="8" id="KW-0378">Hydrolase</keyword>
<keyword evidence="2 7" id="KW-0812">Transmembrane</keyword>
<dbReference type="PANTHER" id="PTHR10806">
    <property type="entry name" value="SIGNAL PEPTIDASE COMPLEX CATALYTIC SUBUNIT SEC11"/>
    <property type="match status" value="1"/>
</dbReference>
<feature type="compositionally biased region" description="Basic and acidic residues" evidence="6">
    <location>
        <begin position="261"/>
        <end position="271"/>
    </location>
</feature>
<feature type="compositionally biased region" description="Low complexity" evidence="6">
    <location>
        <begin position="233"/>
        <end position="248"/>
    </location>
</feature>
<keyword evidence="3 7" id="KW-1133">Transmembrane helix</keyword>
<sequence length="271" mass="28477">MSTPTPRTGWRAVVHAVVFGLSTGLLLLVAGLAVVLIVVPKATGSMPLTVLTQSMEPTLPPGTLLVVRPTPIDDIRVGDVVTYQIVSGQPAVVSHRVVSVSSSSNGERTFVLKGDNNAEADPAPVTAVQIRGVVWYSVPEIGIVNQVVNGSRSWLIPAVAGVLLTYGAVMMTAGFVSAARRRRAGTSRAGTSRAGTSHGRRSAAHHVERTTFENRTETTTTTRSRLGGRDGRSAAGAGAPRRSGPTAPRRGRPGRSTRRVRAAEGRPRDPS</sequence>
<dbReference type="Proteomes" id="UP001062223">
    <property type="component" value="Chromosome"/>
</dbReference>
<evidence type="ECO:0000256" key="6">
    <source>
        <dbReference type="SAM" id="MobiDB-lite"/>
    </source>
</evidence>
<comment type="subcellular location">
    <subcellularLocation>
        <location evidence="1">Membrane</location>
    </subcellularLocation>
</comment>
<evidence type="ECO:0000313" key="8">
    <source>
        <dbReference type="EMBL" id="UYC80562.1"/>
    </source>
</evidence>
<dbReference type="AlphaFoldDB" id="A0A9Q9P8D2"/>
<evidence type="ECO:0000256" key="3">
    <source>
        <dbReference type="ARBA" id="ARBA00022989"/>
    </source>
</evidence>
<feature type="compositionally biased region" description="Basic and acidic residues" evidence="6">
    <location>
        <begin position="205"/>
        <end position="216"/>
    </location>
</feature>
<dbReference type="EMBL" id="CP106879">
    <property type="protein sequence ID" value="UYC80562.1"/>
    <property type="molecule type" value="Genomic_DNA"/>
</dbReference>
<dbReference type="GO" id="GO:0006465">
    <property type="term" value="P:signal peptide processing"/>
    <property type="evidence" value="ECO:0007669"/>
    <property type="project" value="UniProtKB-UniRule"/>
</dbReference>
<dbReference type="InterPro" id="IPR036286">
    <property type="entry name" value="LexA/Signal_pep-like_sf"/>
</dbReference>
<dbReference type="InterPro" id="IPR001733">
    <property type="entry name" value="Peptidase_S26B"/>
</dbReference>
<feature type="transmembrane region" description="Helical" evidence="7">
    <location>
        <begin position="12"/>
        <end position="39"/>
    </location>
</feature>
<dbReference type="GO" id="GO:0016020">
    <property type="term" value="C:membrane"/>
    <property type="evidence" value="ECO:0007669"/>
    <property type="project" value="UniProtKB-SubCell"/>
</dbReference>
<name>A0A9Q9P8D2_9MICO</name>
<reference evidence="8" key="1">
    <citation type="submission" date="2022-09" db="EMBL/GenBank/DDBJ databases">
        <title>Taxonomy of Curtobacterium flaccumfaciens.</title>
        <authorList>
            <person name="Osdaghi E."/>
            <person name="Taghavi S.M."/>
            <person name="Hamidizade M."/>
            <person name="Abachi H."/>
            <person name="Fazliarab A."/>
            <person name="Baeyen S."/>
            <person name="Portier P."/>
            <person name="Van Vaerenbergh J."/>
            <person name="Jacques M.-A."/>
        </authorList>
    </citation>
    <scope>NUCLEOTIDE SEQUENCE</scope>
    <source>
        <strain evidence="8">AGQB46</strain>
    </source>
</reference>
<feature type="region of interest" description="Disordered" evidence="6">
    <location>
        <begin position="179"/>
        <end position="271"/>
    </location>
</feature>
<accession>A0A9Q9P8D2</accession>
<evidence type="ECO:0000256" key="4">
    <source>
        <dbReference type="ARBA" id="ARBA00023136"/>
    </source>
</evidence>
<evidence type="ECO:0000256" key="1">
    <source>
        <dbReference type="ARBA" id="ARBA00004370"/>
    </source>
</evidence>
<evidence type="ECO:0000256" key="5">
    <source>
        <dbReference type="NCBIfam" id="TIGR02228"/>
    </source>
</evidence>
<evidence type="ECO:0000313" key="9">
    <source>
        <dbReference type="Proteomes" id="UP001062223"/>
    </source>
</evidence>
<dbReference type="CDD" id="cd06462">
    <property type="entry name" value="Peptidase_S24_S26"/>
    <property type="match status" value="1"/>
</dbReference>
<dbReference type="SUPFAM" id="SSF51306">
    <property type="entry name" value="LexA/Signal peptidase"/>
    <property type="match status" value="1"/>
</dbReference>
<keyword evidence="4 7" id="KW-0472">Membrane</keyword>
<dbReference type="NCBIfam" id="TIGR02228">
    <property type="entry name" value="sigpep_I_arch"/>
    <property type="match status" value="1"/>
</dbReference>
<feature type="compositionally biased region" description="Basic residues" evidence="6">
    <location>
        <begin position="249"/>
        <end position="260"/>
    </location>
</feature>
<dbReference type="GO" id="GO:0004252">
    <property type="term" value="F:serine-type endopeptidase activity"/>
    <property type="evidence" value="ECO:0007669"/>
    <property type="project" value="UniProtKB-UniRule"/>
</dbReference>
<dbReference type="PANTHER" id="PTHR10806:SF6">
    <property type="entry name" value="SIGNAL PEPTIDASE COMPLEX CATALYTIC SUBUNIT SEC11"/>
    <property type="match status" value="1"/>
</dbReference>
<dbReference type="GO" id="GO:0009003">
    <property type="term" value="F:signal peptidase activity"/>
    <property type="evidence" value="ECO:0007669"/>
    <property type="project" value="UniProtKB-EC"/>
</dbReference>
<dbReference type="EC" id="3.4.21.89" evidence="5"/>
<feature type="transmembrane region" description="Helical" evidence="7">
    <location>
        <begin position="154"/>
        <end position="178"/>
    </location>
</feature>
<dbReference type="RefSeq" id="WP_262138811.1">
    <property type="nucleotide sequence ID" value="NZ_CP106879.1"/>
</dbReference>